<proteinExistence type="inferred from homology"/>
<keyword evidence="3" id="KW-0963">Cytoplasm</keyword>
<reference evidence="6 7" key="1">
    <citation type="journal article" date="2016" name="Front. Microbiol.">
        <title>Comprehensive Phylogenetic Analysis of Bovine Non-aureus Staphylococci Species Based on Whole-Genome Sequencing.</title>
        <authorList>
            <person name="Naushad S."/>
            <person name="Barkema H.W."/>
            <person name="Luby C."/>
            <person name="Condas L.A."/>
            <person name="Nobrega D.B."/>
            <person name="Carson D.A."/>
            <person name="De Buck J."/>
        </authorList>
    </citation>
    <scope>NUCLEOTIDE SEQUENCE [LARGE SCALE GENOMIC DNA]</scope>
    <source>
        <strain evidence="4 6">SNUC 1409</strain>
        <strain evidence="5 7">SNUC 4143</strain>
    </source>
</reference>
<protein>
    <recommendedName>
        <fullName evidence="3">Urease accessory protein UreD</fullName>
    </recommendedName>
</protein>
<evidence type="ECO:0000313" key="6">
    <source>
        <dbReference type="Proteomes" id="UP000242088"/>
    </source>
</evidence>
<dbReference type="OrthoDB" id="9807968at2"/>
<reference evidence="4" key="2">
    <citation type="submission" date="2018-03" db="EMBL/GenBank/DDBJ databases">
        <authorList>
            <person name="Naushad S."/>
        </authorList>
    </citation>
    <scope>NUCLEOTIDE SEQUENCE</scope>
    <source>
        <strain evidence="4">SNUC 1409</strain>
    </source>
</reference>
<dbReference type="Pfam" id="PF01774">
    <property type="entry name" value="UreD"/>
    <property type="match status" value="1"/>
</dbReference>
<comment type="subunit">
    <text evidence="3">UreD, UreF and UreG form a complex that acts as a GTP-hydrolysis-dependent molecular chaperone, activating the urease apoprotein by helping to assemble the nickel containing metallocenter of UreC. The UreE protein probably delivers the nickel.</text>
</comment>
<comment type="subcellular location">
    <subcellularLocation>
        <location evidence="3">Cytoplasm</location>
    </subcellularLocation>
</comment>
<dbReference type="GO" id="GO:0016151">
    <property type="term" value="F:nickel cation binding"/>
    <property type="evidence" value="ECO:0007669"/>
    <property type="project" value="UniProtKB-UniRule"/>
</dbReference>
<dbReference type="Proteomes" id="UP000243350">
    <property type="component" value="Unassembled WGS sequence"/>
</dbReference>
<comment type="caution">
    <text evidence="5">The sequence shown here is derived from an EMBL/GenBank/DDBJ whole genome shotgun (WGS) entry which is preliminary data.</text>
</comment>
<dbReference type="HAMAP" id="MF_01384">
    <property type="entry name" value="UreD"/>
    <property type="match status" value="1"/>
</dbReference>
<dbReference type="AlphaFoldDB" id="A0A2K4DUI8"/>
<dbReference type="EMBL" id="PYZH01000025">
    <property type="protein sequence ID" value="PTF15792.1"/>
    <property type="molecule type" value="Genomic_DNA"/>
</dbReference>
<dbReference type="EMBL" id="PYZI01000009">
    <property type="protein sequence ID" value="PTF13628.1"/>
    <property type="molecule type" value="Genomic_DNA"/>
</dbReference>
<keyword evidence="3" id="KW-0996">Nickel insertion</keyword>
<evidence type="ECO:0000256" key="2">
    <source>
        <dbReference type="ARBA" id="ARBA00023186"/>
    </source>
</evidence>
<gene>
    <name evidence="3" type="primary">ureD</name>
    <name evidence="4" type="ORF">BUY47_08295</name>
    <name evidence="5" type="ORF">BUY48_05495</name>
</gene>
<comment type="function">
    <text evidence="3">Required for maturation of urease via the functional incorporation of the urease nickel metallocenter.</text>
</comment>
<organism evidence="5 7">
    <name type="scientific">Staphylococcus devriesei</name>
    <dbReference type="NCBI Taxonomy" id="586733"/>
    <lineage>
        <taxon>Bacteria</taxon>
        <taxon>Bacillati</taxon>
        <taxon>Bacillota</taxon>
        <taxon>Bacilli</taxon>
        <taxon>Bacillales</taxon>
        <taxon>Staphylococcaceae</taxon>
        <taxon>Staphylococcus</taxon>
    </lineage>
</organism>
<dbReference type="GO" id="GO:0005737">
    <property type="term" value="C:cytoplasm"/>
    <property type="evidence" value="ECO:0007669"/>
    <property type="project" value="UniProtKB-SubCell"/>
</dbReference>
<dbReference type="PANTHER" id="PTHR33643:SF1">
    <property type="entry name" value="UREASE ACCESSORY PROTEIN D"/>
    <property type="match status" value="1"/>
</dbReference>
<dbReference type="RefSeq" id="WP_103165550.1">
    <property type="nucleotide sequence ID" value="NZ_CP130489.1"/>
</dbReference>
<reference evidence="5" key="3">
    <citation type="submission" date="2018-03" db="EMBL/GenBank/DDBJ databases">
        <authorList>
            <person name="Keele B.F."/>
        </authorList>
    </citation>
    <scope>NUCLEOTIDE SEQUENCE</scope>
    <source>
        <strain evidence="5">SNUC 4143</strain>
    </source>
</reference>
<dbReference type="PANTHER" id="PTHR33643">
    <property type="entry name" value="UREASE ACCESSORY PROTEIN D"/>
    <property type="match status" value="1"/>
</dbReference>
<evidence type="ECO:0000313" key="7">
    <source>
        <dbReference type="Proteomes" id="UP000243350"/>
    </source>
</evidence>
<evidence type="ECO:0000256" key="1">
    <source>
        <dbReference type="ARBA" id="ARBA00007177"/>
    </source>
</evidence>
<dbReference type="InterPro" id="IPR002669">
    <property type="entry name" value="UreD"/>
</dbReference>
<evidence type="ECO:0000256" key="3">
    <source>
        <dbReference type="HAMAP-Rule" id="MF_01384"/>
    </source>
</evidence>
<sequence>MAKETTQGATQPWTGQLNLTVFNNGKRSVARDIFFEKALKVIRPVYLNNSTIPTFYIVNVGGGYLDGDRYNMNINVEEAASVTLTSQGATKIYKTLNDRVEQYQTFNIAKDGYMEYVGDPIIAYENAKFFQHNVFNLDASASMFYTDILTPGYSMKDENFTYNYMHLINEIYVDGELVTYDNLRMHPSETEITSIGYMENYTHLGSAYCIHPDVTQKLIDTVYDKIKDYTKTYDCRIGITQLPTHGFTVRVLSNMTQEIEEILHTVQAFIAQQLYDRQLDFLRKY</sequence>
<name>A0A2K4DUI8_9STAP</name>
<dbReference type="Proteomes" id="UP000242088">
    <property type="component" value="Unassembled WGS sequence"/>
</dbReference>
<keyword evidence="6" id="KW-1185">Reference proteome</keyword>
<dbReference type="GeneID" id="48886900"/>
<accession>A0A2K4DUI8</accession>
<evidence type="ECO:0000313" key="5">
    <source>
        <dbReference type="EMBL" id="PTF15792.1"/>
    </source>
</evidence>
<evidence type="ECO:0000313" key="4">
    <source>
        <dbReference type="EMBL" id="PTF13628.1"/>
    </source>
</evidence>
<comment type="similarity">
    <text evidence="1 3">Belongs to the UreD family.</text>
</comment>
<keyword evidence="2 3" id="KW-0143">Chaperone</keyword>